<feature type="transmembrane region" description="Helical" evidence="13">
    <location>
        <begin position="224"/>
        <end position="244"/>
    </location>
</feature>
<evidence type="ECO:0000313" key="14">
    <source>
        <dbReference type="EMBL" id="MDQ0360423.1"/>
    </source>
</evidence>
<evidence type="ECO:0000256" key="13">
    <source>
        <dbReference type="SAM" id="Phobius"/>
    </source>
</evidence>
<accession>A0ABU0E0K3</accession>
<evidence type="ECO:0000313" key="15">
    <source>
        <dbReference type="Proteomes" id="UP001230220"/>
    </source>
</evidence>
<keyword evidence="8 13" id="KW-0812">Transmembrane</keyword>
<dbReference type="InterPro" id="IPR050222">
    <property type="entry name" value="MATE_MdtK"/>
</dbReference>
<comment type="caution">
    <text evidence="14">The sequence shown here is derived from an EMBL/GenBank/DDBJ whole genome shotgun (WGS) entry which is preliminary data.</text>
</comment>
<evidence type="ECO:0000256" key="12">
    <source>
        <dbReference type="ARBA" id="ARBA00031636"/>
    </source>
</evidence>
<evidence type="ECO:0000256" key="7">
    <source>
        <dbReference type="ARBA" id="ARBA00022475"/>
    </source>
</evidence>
<evidence type="ECO:0000256" key="4">
    <source>
        <dbReference type="ARBA" id="ARBA00020268"/>
    </source>
</evidence>
<feature type="transmembrane region" description="Helical" evidence="13">
    <location>
        <begin position="132"/>
        <end position="155"/>
    </location>
</feature>
<feature type="transmembrane region" description="Helical" evidence="13">
    <location>
        <begin position="250"/>
        <end position="267"/>
    </location>
</feature>
<dbReference type="CDD" id="cd13137">
    <property type="entry name" value="MATE_NorM_like"/>
    <property type="match status" value="1"/>
</dbReference>
<protein>
    <recommendedName>
        <fullName evidence="4">Probable multidrug resistance protein NorM</fullName>
    </recommendedName>
    <alternativeName>
        <fullName evidence="12">Multidrug-efflux transporter</fullName>
    </alternativeName>
</protein>
<comment type="function">
    <text evidence="1">Multidrug efflux pump.</text>
</comment>
<feature type="transmembrane region" description="Helical" evidence="13">
    <location>
        <begin position="59"/>
        <end position="81"/>
    </location>
</feature>
<keyword evidence="6" id="KW-0050">Antiport</keyword>
<gene>
    <name evidence="14" type="ORF">J2S15_001154</name>
</gene>
<evidence type="ECO:0000256" key="2">
    <source>
        <dbReference type="ARBA" id="ARBA00004651"/>
    </source>
</evidence>
<evidence type="ECO:0000256" key="3">
    <source>
        <dbReference type="ARBA" id="ARBA00010199"/>
    </source>
</evidence>
<evidence type="ECO:0000256" key="8">
    <source>
        <dbReference type="ARBA" id="ARBA00022692"/>
    </source>
</evidence>
<organism evidence="14 15">
    <name type="scientific">Breznakia pachnodae</name>
    <dbReference type="NCBI Taxonomy" id="265178"/>
    <lineage>
        <taxon>Bacteria</taxon>
        <taxon>Bacillati</taxon>
        <taxon>Bacillota</taxon>
        <taxon>Erysipelotrichia</taxon>
        <taxon>Erysipelotrichales</taxon>
        <taxon>Erysipelotrichaceae</taxon>
        <taxon>Breznakia</taxon>
    </lineage>
</organism>
<proteinExistence type="inferred from homology"/>
<dbReference type="InterPro" id="IPR002528">
    <property type="entry name" value="MATE_fam"/>
</dbReference>
<evidence type="ECO:0000256" key="10">
    <source>
        <dbReference type="ARBA" id="ARBA00023065"/>
    </source>
</evidence>
<evidence type="ECO:0000256" key="11">
    <source>
        <dbReference type="ARBA" id="ARBA00023136"/>
    </source>
</evidence>
<feature type="transmembrane region" description="Helical" evidence="13">
    <location>
        <begin position="101"/>
        <end position="120"/>
    </location>
</feature>
<keyword evidence="10" id="KW-0406">Ion transport</keyword>
<feature type="transmembrane region" description="Helical" evidence="13">
    <location>
        <begin position="27"/>
        <end position="47"/>
    </location>
</feature>
<dbReference type="InterPro" id="IPR048279">
    <property type="entry name" value="MdtK-like"/>
</dbReference>
<keyword evidence="7" id="KW-1003">Cell membrane</keyword>
<dbReference type="PANTHER" id="PTHR43298:SF2">
    <property type="entry name" value="FMN_FAD EXPORTER YEEO-RELATED"/>
    <property type="match status" value="1"/>
</dbReference>
<dbReference type="Pfam" id="PF01554">
    <property type="entry name" value="MatE"/>
    <property type="match status" value="2"/>
</dbReference>
<evidence type="ECO:0000256" key="9">
    <source>
        <dbReference type="ARBA" id="ARBA00022989"/>
    </source>
</evidence>
<feature type="transmembrane region" description="Helical" evidence="13">
    <location>
        <begin position="354"/>
        <end position="374"/>
    </location>
</feature>
<evidence type="ECO:0000256" key="5">
    <source>
        <dbReference type="ARBA" id="ARBA00022448"/>
    </source>
</evidence>
<feature type="transmembrane region" description="Helical" evidence="13">
    <location>
        <begin position="288"/>
        <end position="308"/>
    </location>
</feature>
<name>A0ABU0E0K3_9FIRM</name>
<evidence type="ECO:0000256" key="1">
    <source>
        <dbReference type="ARBA" id="ARBA00003408"/>
    </source>
</evidence>
<dbReference type="PANTHER" id="PTHR43298">
    <property type="entry name" value="MULTIDRUG RESISTANCE PROTEIN NORM-RELATED"/>
    <property type="match status" value="1"/>
</dbReference>
<reference evidence="14 15" key="1">
    <citation type="submission" date="2023-07" db="EMBL/GenBank/DDBJ databases">
        <title>Genomic Encyclopedia of Type Strains, Phase IV (KMG-IV): sequencing the most valuable type-strain genomes for metagenomic binning, comparative biology and taxonomic classification.</title>
        <authorList>
            <person name="Goeker M."/>
        </authorList>
    </citation>
    <scope>NUCLEOTIDE SEQUENCE [LARGE SCALE GENOMIC DNA]</scope>
    <source>
        <strain evidence="14 15">DSM 16784</strain>
    </source>
</reference>
<keyword evidence="9 13" id="KW-1133">Transmembrane helix</keyword>
<evidence type="ECO:0000256" key="6">
    <source>
        <dbReference type="ARBA" id="ARBA00022449"/>
    </source>
</evidence>
<comment type="similarity">
    <text evidence="3">Belongs to the multi antimicrobial extrusion (MATE) (TC 2.A.66.1) family.</text>
</comment>
<comment type="subcellular location">
    <subcellularLocation>
        <location evidence="2">Cell membrane</location>
        <topology evidence="2">Multi-pass membrane protein</topology>
    </subcellularLocation>
</comment>
<feature type="transmembrane region" description="Helical" evidence="13">
    <location>
        <begin position="320"/>
        <end position="342"/>
    </location>
</feature>
<sequence>MADTIMISYAGEAAISGVSLVDMINNLIMYVLAAIATGGAVVVSQYLGNKDDDNASLAAGQLIGILVIFSTVTMILCLVFHNALLRLLFGSVEYDVMKAAVTYFIICLLSLPFLGLYNASAALYRSLGLTKVTMYVSLGVNLINIVGNAIGIFVFDAGVAGVAIPTLLSRVFAGIMMFTLAFHQDAIKLKWNDIKNYHSQMVKRILKVALPNGIENGLFHLGKVLVTSIVALFGTTHIAANGVANSIDQIVPIVINAMNLAIITVVGQCIGANEYEQAQYYIKKMMKISYIATFILNVIVFLALPLLLQLYDLSPQVSELTYILVVIHNVLCFLLHPSSFLLSNALRATGDVKVTMYAGIISMLIFRLGSAYLFGIVLDLGVIGVWMAMGMDWLARSIIFQVRYRSGQWMEYRVI</sequence>
<keyword evidence="15" id="KW-1185">Reference proteome</keyword>
<dbReference type="PIRSF" id="PIRSF006603">
    <property type="entry name" value="DinF"/>
    <property type="match status" value="1"/>
</dbReference>
<feature type="transmembrane region" description="Helical" evidence="13">
    <location>
        <begin position="161"/>
        <end position="182"/>
    </location>
</feature>
<keyword evidence="11 13" id="KW-0472">Membrane</keyword>
<dbReference type="EMBL" id="JAUSUR010000001">
    <property type="protein sequence ID" value="MDQ0360423.1"/>
    <property type="molecule type" value="Genomic_DNA"/>
</dbReference>
<dbReference type="Proteomes" id="UP001230220">
    <property type="component" value="Unassembled WGS sequence"/>
</dbReference>
<keyword evidence="5" id="KW-0813">Transport</keyword>
<dbReference type="NCBIfam" id="TIGR00797">
    <property type="entry name" value="matE"/>
    <property type="match status" value="1"/>
</dbReference>